<dbReference type="Proteomes" id="UP000694523">
    <property type="component" value="Unplaced"/>
</dbReference>
<dbReference type="CDD" id="cd19769">
    <property type="entry name" value="Bbox2_TRIM16-like"/>
    <property type="match status" value="1"/>
</dbReference>
<dbReference type="Gene3D" id="3.30.160.60">
    <property type="entry name" value="Classic Zinc Finger"/>
    <property type="match status" value="1"/>
</dbReference>
<dbReference type="Gene3D" id="3.30.40.10">
    <property type="entry name" value="Zinc/RING finger domain, C3HC4 (zinc finger)"/>
    <property type="match status" value="1"/>
</dbReference>
<reference evidence="7" key="2">
    <citation type="submission" date="2025-09" db="UniProtKB">
        <authorList>
            <consortium name="Ensembl"/>
        </authorList>
    </citation>
    <scope>IDENTIFICATION</scope>
</reference>
<keyword evidence="3" id="KW-0862">Zinc</keyword>
<dbReference type="SUPFAM" id="SSF57850">
    <property type="entry name" value="RING/U-box"/>
    <property type="match status" value="1"/>
</dbReference>
<dbReference type="SMART" id="SM00336">
    <property type="entry name" value="BBOX"/>
    <property type="match status" value="1"/>
</dbReference>
<protein>
    <recommendedName>
        <fullName evidence="9">E3 ubiquitin/ISG15 ligase TRIM25-like</fullName>
    </recommendedName>
</protein>
<dbReference type="InterPro" id="IPR017907">
    <property type="entry name" value="Znf_RING_CS"/>
</dbReference>
<proteinExistence type="predicted"/>
<evidence type="ECO:0000256" key="2">
    <source>
        <dbReference type="ARBA" id="ARBA00022771"/>
    </source>
</evidence>
<sequence>MAQRALSQEALTCPICLEILTVPVTLHCGHSYCMDCIETNWNREVSYSCPQCRESFTPRPVLVKSTVLANLVEELKTTGLIAPPADQSYADPGDVSCDVCTGRKLKAVNSCLQCLVSYCETHLQPHRGVAVLQGHQLVAPSDKLQENLCSEHNLVKNLFCRTDQQIICSLCSVEQHKGHDTVSSAAESNQMHKQLENVDMGTMINPGLYVVRKTVTHFGSIKFSQSLRAIFIQNRGLPGPQCRVSMLLQCSESNHKTPPQSPNHLHSATVCWSLV</sequence>
<accession>A0A8C6UT26</accession>
<evidence type="ECO:0000256" key="4">
    <source>
        <dbReference type="PROSITE-ProRule" id="PRU00024"/>
    </source>
</evidence>
<dbReference type="InterPro" id="IPR013083">
    <property type="entry name" value="Znf_RING/FYVE/PHD"/>
</dbReference>
<dbReference type="PANTHER" id="PTHR25465">
    <property type="entry name" value="B-BOX DOMAIN CONTAINING"/>
    <property type="match status" value="1"/>
</dbReference>
<dbReference type="Pfam" id="PF00643">
    <property type="entry name" value="zf-B_box"/>
    <property type="match status" value="1"/>
</dbReference>
<dbReference type="Pfam" id="PF13445">
    <property type="entry name" value="zf-RING_UBOX"/>
    <property type="match status" value="1"/>
</dbReference>
<dbReference type="PROSITE" id="PS00518">
    <property type="entry name" value="ZF_RING_1"/>
    <property type="match status" value="1"/>
</dbReference>
<dbReference type="InterPro" id="IPR051051">
    <property type="entry name" value="E3_ubiq-ligase_TRIM/RNF"/>
</dbReference>
<dbReference type="Gene3D" id="4.10.830.40">
    <property type="match status" value="1"/>
</dbReference>
<evidence type="ECO:0000256" key="1">
    <source>
        <dbReference type="ARBA" id="ARBA00022723"/>
    </source>
</evidence>
<dbReference type="AlphaFoldDB" id="A0A8C6UT26"/>
<evidence type="ECO:0000313" key="7">
    <source>
        <dbReference type="Ensembl" id="ENSNMLP00000038278.1"/>
    </source>
</evidence>
<dbReference type="PROSITE" id="PS50119">
    <property type="entry name" value="ZF_BBOX"/>
    <property type="match status" value="1"/>
</dbReference>
<dbReference type="SMART" id="SM00184">
    <property type="entry name" value="RING"/>
    <property type="match status" value="1"/>
</dbReference>
<dbReference type="PANTHER" id="PTHR25465:SF5">
    <property type="entry name" value="E3 UBIQUITIN_ISG15 LIGASE TRIM25-RELATED"/>
    <property type="match status" value="1"/>
</dbReference>
<evidence type="ECO:0000259" key="6">
    <source>
        <dbReference type="PROSITE" id="PS50119"/>
    </source>
</evidence>
<dbReference type="GO" id="GO:0008270">
    <property type="term" value="F:zinc ion binding"/>
    <property type="evidence" value="ECO:0007669"/>
    <property type="project" value="UniProtKB-KW"/>
</dbReference>
<name>A0A8C6UT26_9GOBI</name>
<evidence type="ECO:0000259" key="5">
    <source>
        <dbReference type="PROSITE" id="PS50089"/>
    </source>
</evidence>
<keyword evidence="8" id="KW-1185">Reference proteome</keyword>
<keyword evidence="2 4" id="KW-0863">Zinc-finger</keyword>
<evidence type="ECO:0000313" key="8">
    <source>
        <dbReference type="Proteomes" id="UP000694523"/>
    </source>
</evidence>
<dbReference type="SUPFAM" id="SSF57845">
    <property type="entry name" value="B-box zinc-binding domain"/>
    <property type="match status" value="1"/>
</dbReference>
<organism evidence="7 8">
    <name type="scientific">Neogobius melanostomus</name>
    <name type="common">round goby</name>
    <dbReference type="NCBI Taxonomy" id="47308"/>
    <lineage>
        <taxon>Eukaryota</taxon>
        <taxon>Metazoa</taxon>
        <taxon>Chordata</taxon>
        <taxon>Craniata</taxon>
        <taxon>Vertebrata</taxon>
        <taxon>Euteleostomi</taxon>
        <taxon>Actinopterygii</taxon>
        <taxon>Neopterygii</taxon>
        <taxon>Teleostei</taxon>
        <taxon>Neoteleostei</taxon>
        <taxon>Acanthomorphata</taxon>
        <taxon>Gobiaria</taxon>
        <taxon>Gobiiformes</taxon>
        <taxon>Gobioidei</taxon>
        <taxon>Gobiidae</taxon>
        <taxon>Benthophilinae</taxon>
        <taxon>Neogobiini</taxon>
        <taxon>Neogobius</taxon>
    </lineage>
</organism>
<dbReference type="InterPro" id="IPR001841">
    <property type="entry name" value="Znf_RING"/>
</dbReference>
<dbReference type="InterPro" id="IPR027370">
    <property type="entry name" value="Znf-RING_euk"/>
</dbReference>
<evidence type="ECO:0000256" key="3">
    <source>
        <dbReference type="ARBA" id="ARBA00022833"/>
    </source>
</evidence>
<dbReference type="PROSITE" id="PS50089">
    <property type="entry name" value="ZF_RING_2"/>
    <property type="match status" value="1"/>
</dbReference>
<feature type="domain" description="RING-type" evidence="5">
    <location>
        <begin position="13"/>
        <end position="53"/>
    </location>
</feature>
<reference evidence="7" key="1">
    <citation type="submission" date="2025-08" db="UniProtKB">
        <authorList>
            <consortium name="Ensembl"/>
        </authorList>
    </citation>
    <scope>IDENTIFICATION</scope>
</reference>
<feature type="domain" description="B box-type" evidence="6">
    <location>
        <begin position="144"/>
        <end position="184"/>
    </location>
</feature>
<evidence type="ECO:0008006" key="9">
    <source>
        <dbReference type="Google" id="ProtNLM"/>
    </source>
</evidence>
<dbReference type="InterPro" id="IPR000315">
    <property type="entry name" value="Znf_B-box"/>
</dbReference>
<keyword evidence="1" id="KW-0479">Metal-binding</keyword>
<dbReference type="Ensembl" id="ENSNMLT00000042617.1">
    <property type="protein sequence ID" value="ENSNMLP00000038278.1"/>
    <property type="gene ID" value="ENSNMLG00000023646.1"/>
</dbReference>